<organism evidence="1">
    <name type="scientific">Arundo donax</name>
    <name type="common">Giant reed</name>
    <name type="synonym">Donax arundinaceus</name>
    <dbReference type="NCBI Taxonomy" id="35708"/>
    <lineage>
        <taxon>Eukaryota</taxon>
        <taxon>Viridiplantae</taxon>
        <taxon>Streptophyta</taxon>
        <taxon>Embryophyta</taxon>
        <taxon>Tracheophyta</taxon>
        <taxon>Spermatophyta</taxon>
        <taxon>Magnoliopsida</taxon>
        <taxon>Liliopsida</taxon>
        <taxon>Poales</taxon>
        <taxon>Poaceae</taxon>
        <taxon>PACMAD clade</taxon>
        <taxon>Arundinoideae</taxon>
        <taxon>Arundineae</taxon>
        <taxon>Arundo</taxon>
    </lineage>
</organism>
<reference evidence="1" key="1">
    <citation type="submission" date="2014-09" db="EMBL/GenBank/DDBJ databases">
        <authorList>
            <person name="Magalhaes I.L.F."/>
            <person name="Oliveira U."/>
            <person name="Santos F.R."/>
            <person name="Vidigal T.H.D.A."/>
            <person name="Brescovit A.D."/>
            <person name="Santos A.J."/>
        </authorList>
    </citation>
    <scope>NUCLEOTIDE SEQUENCE</scope>
    <source>
        <tissue evidence="1">Shoot tissue taken approximately 20 cm above the soil surface</tissue>
    </source>
</reference>
<protein>
    <submittedName>
        <fullName evidence="1">Uncharacterized protein</fullName>
    </submittedName>
</protein>
<proteinExistence type="predicted"/>
<dbReference type="AlphaFoldDB" id="A0A0A9C1G8"/>
<accession>A0A0A9C1G8</accession>
<evidence type="ECO:0000313" key="1">
    <source>
        <dbReference type="EMBL" id="JAD69421.1"/>
    </source>
</evidence>
<dbReference type="EMBL" id="GBRH01228474">
    <property type="protein sequence ID" value="JAD69421.1"/>
    <property type="molecule type" value="Transcribed_RNA"/>
</dbReference>
<reference evidence="1" key="2">
    <citation type="journal article" date="2015" name="Data Brief">
        <title>Shoot transcriptome of the giant reed, Arundo donax.</title>
        <authorList>
            <person name="Barrero R.A."/>
            <person name="Guerrero F.D."/>
            <person name="Moolhuijzen P."/>
            <person name="Goolsby J.A."/>
            <person name="Tidwell J."/>
            <person name="Bellgard S.E."/>
            <person name="Bellgard M.I."/>
        </authorList>
    </citation>
    <scope>NUCLEOTIDE SEQUENCE</scope>
    <source>
        <tissue evidence="1">Shoot tissue taken approximately 20 cm above the soil surface</tissue>
    </source>
</reference>
<name>A0A0A9C1G8_ARUDO</name>
<sequence>MEELFFSGQLSPHGPCCSKSHCTAAAIAHSSLNKSNNPCKIK</sequence>